<dbReference type="GO" id="GO:0005886">
    <property type="term" value="C:plasma membrane"/>
    <property type="evidence" value="ECO:0007669"/>
    <property type="project" value="TreeGrafter"/>
</dbReference>
<dbReference type="PROSITE" id="PS51885">
    <property type="entry name" value="NEPRILYSIN"/>
    <property type="match status" value="1"/>
</dbReference>
<evidence type="ECO:0000256" key="4">
    <source>
        <dbReference type="ARBA" id="ARBA00022723"/>
    </source>
</evidence>
<dbReference type="EMBL" id="JACGCI010000003">
    <property type="protein sequence ID" value="KAF6765059.1"/>
    <property type="molecule type" value="Genomic_DNA"/>
</dbReference>
<dbReference type="CDD" id="cd08662">
    <property type="entry name" value="M13"/>
    <property type="match status" value="1"/>
</dbReference>
<dbReference type="AlphaFoldDB" id="A0A8H6IIG3"/>
<keyword evidence="3" id="KW-0645">Protease</keyword>
<evidence type="ECO:0000259" key="10">
    <source>
        <dbReference type="Pfam" id="PF01431"/>
    </source>
</evidence>
<feature type="region of interest" description="Disordered" evidence="8">
    <location>
        <begin position="84"/>
        <end position="117"/>
    </location>
</feature>
<feature type="domain" description="Peptidase M13 N-terminal" evidence="11">
    <location>
        <begin position="169"/>
        <end position="637"/>
    </location>
</feature>
<dbReference type="Proteomes" id="UP000521943">
    <property type="component" value="Unassembled WGS sequence"/>
</dbReference>
<dbReference type="InterPro" id="IPR000718">
    <property type="entry name" value="Peptidase_M13"/>
</dbReference>
<feature type="region of interest" description="Disordered" evidence="8">
    <location>
        <begin position="370"/>
        <end position="427"/>
    </location>
</feature>
<keyword evidence="7" id="KW-0482">Metalloprotease</keyword>
<feature type="domain" description="Peptidase M13 C-terminal" evidence="10">
    <location>
        <begin position="698"/>
        <end position="908"/>
    </location>
</feature>
<dbReference type="Pfam" id="PF01431">
    <property type="entry name" value="Peptidase_M13"/>
    <property type="match status" value="1"/>
</dbReference>
<name>A0A8H6IIG3_9AGAR</name>
<sequence>MAGNDYFSGRPSTEENTPLLQDPDREGHPGSSQNSNTTFADRVNSVAHEPLTPLTKILLIIALFLLLMSSIFIGLFAGAQHKLSTGRGGGGGDGEKHPEITTTTRTRTTTTTEYSTTTQVSTTTTTTTKVVTLPAPGPTTPPFEKPCLEPHCVALAASILGSLDVTQDPCENFYDFANGGWLSSHPLPADKSSFGNFEALAQQNKQVLQRIVERSAEASESVSNYDYDAEILKKLGDQYKSCLDEKYLNEIGEKPLRHIVKVIRKLYREEDTDITAEVFKGEQEGTDSTPKFNGLTAALSYLHSRGIPALFGFDVEGDVGEDPNKMVLWFNQPELGLPSKEYYEEESIVKLYKETLSDLLEGVLDILDKGKDDKDKEGDGDDDTLKAFINNDESQTWPPWPWPPWGGDEPDDDGGEKEPGSKEPKSVRARKLAKDVLKFENKIANASLDLDILFQDPIATYNPVHLSNLTSTLSQIEFPAYFAAFTPRTFPERVIVTYPAYARSLSDILDDTSKEVIEAYLVTRALLQLAPYLGTETDLWKSHRRFYETLNGIKKGAVGDRAEWCVSRVEETLGFAAGRYFVNETFAGESKQKGTKIMKDIVNSFKESLKDLDWMDEKSAKAAAEKADAIRIKVGYPLSPDTLNPRSIAFYYRTVKIDQSKFLDNMLSAASSNEFRKWLQLGRQRDLESWEMFPSTVNAYYNPPSSEVVFPAGILQPPFFQANWPGYLNYGAFGQVASHELTHAFDSAGRLYNQKGKLEEWWTNKTSERFMVKQKCIVHQYSQYTIDDGKGGRIHVNGNLTSGENIGDSGLVQAWRAWKAQYGVSLENGEEYLLPGLKYTREQLFFIGFARIWARAMKPAAAVQRIRTDPHSPSRYRVDGTVSNIPEFAEAFKCSKKAKLNPPQDQRCIFWG</sequence>
<evidence type="ECO:0000259" key="11">
    <source>
        <dbReference type="Pfam" id="PF05649"/>
    </source>
</evidence>
<keyword evidence="13" id="KW-1185">Reference proteome</keyword>
<evidence type="ECO:0000313" key="13">
    <source>
        <dbReference type="Proteomes" id="UP000521943"/>
    </source>
</evidence>
<dbReference type="SUPFAM" id="SSF55486">
    <property type="entry name" value="Metalloproteases ('zincins'), catalytic domain"/>
    <property type="match status" value="2"/>
</dbReference>
<comment type="caution">
    <text evidence="12">The sequence shown here is derived from an EMBL/GenBank/DDBJ whole genome shotgun (WGS) entry which is preliminary data.</text>
</comment>
<dbReference type="Pfam" id="PF05649">
    <property type="entry name" value="Peptidase_M13_N"/>
    <property type="match status" value="1"/>
</dbReference>
<keyword evidence="4" id="KW-0479">Metal-binding</keyword>
<protein>
    <submittedName>
        <fullName evidence="12">Endothelin-converting enzyme 1</fullName>
    </submittedName>
</protein>
<evidence type="ECO:0000256" key="1">
    <source>
        <dbReference type="ARBA" id="ARBA00001947"/>
    </source>
</evidence>
<keyword evidence="9" id="KW-1133">Transmembrane helix</keyword>
<dbReference type="GO" id="GO:0016485">
    <property type="term" value="P:protein processing"/>
    <property type="evidence" value="ECO:0007669"/>
    <property type="project" value="TreeGrafter"/>
</dbReference>
<dbReference type="InterPro" id="IPR018497">
    <property type="entry name" value="Peptidase_M13_C"/>
</dbReference>
<organism evidence="12 13">
    <name type="scientific">Ephemerocybe angulata</name>
    <dbReference type="NCBI Taxonomy" id="980116"/>
    <lineage>
        <taxon>Eukaryota</taxon>
        <taxon>Fungi</taxon>
        <taxon>Dikarya</taxon>
        <taxon>Basidiomycota</taxon>
        <taxon>Agaricomycotina</taxon>
        <taxon>Agaricomycetes</taxon>
        <taxon>Agaricomycetidae</taxon>
        <taxon>Agaricales</taxon>
        <taxon>Agaricineae</taxon>
        <taxon>Psathyrellaceae</taxon>
        <taxon>Ephemerocybe</taxon>
    </lineage>
</organism>
<dbReference type="GO" id="GO:0004222">
    <property type="term" value="F:metalloendopeptidase activity"/>
    <property type="evidence" value="ECO:0007669"/>
    <property type="project" value="InterPro"/>
</dbReference>
<dbReference type="InterPro" id="IPR008753">
    <property type="entry name" value="Peptidase_M13_N"/>
</dbReference>
<dbReference type="PANTHER" id="PTHR11733">
    <property type="entry name" value="ZINC METALLOPROTEASE FAMILY M13 NEPRILYSIN-RELATED"/>
    <property type="match status" value="1"/>
</dbReference>
<dbReference type="PANTHER" id="PTHR11733:SF167">
    <property type="entry name" value="FI17812P1-RELATED"/>
    <property type="match status" value="1"/>
</dbReference>
<dbReference type="Gene3D" id="1.10.1380.10">
    <property type="entry name" value="Neutral endopeptidase , domain2"/>
    <property type="match status" value="1"/>
</dbReference>
<evidence type="ECO:0000256" key="8">
    <source>
        <dbReference type="SAM" id="MobiDB-lite"/>
    </source>
</evidence>
<dbReference type="Gene3D" id="3.40.390.10">
    <property type="entry name" value="Collagenase (Catalytic Domain)"/>
    <property type="match status" value="1"/>
</dbReference>
<keyword evidence="6" id="KW-0862">Zinc</keyword>
<feature type="compositionally biased region" description="Low complexity" evidence="8">
    <location>
        <begin position="101"/>
        <end position="117"/>
    </location>
</feature>
<comment type="cofactor">
    <cofactor evidence="1">
        <name>Zn(2+)</name>
        <dbReference type="ChEBI" id="CHEBI:29105"/>
    </cofactor>
</comment>
<keyword evidence="5" id="KW-0378">Hydrolase</keyword>
<accession>A0A8H6IIG3</accession>
<evidence type="ECO:0000256" key="3">
    <source>
        <dbReference type="ARBA" id="ARBA00022670"/>
    </source>
</evidence>
<comment type="similarity">
    <text evidence="2">Belongs to the peptidase M13 family.</text>
</comment>
<feature type="transmembrane region" description="Helical" evidence="9">
    <location>
        <begin position="57"/>
        <end position="77"/>
    </location>
</feature>
<feature type="region of interest" description="Disordered" evidence="8">
    <location>
        <begin position="1"/>
        <end position="38"/>
    </location>
</feature>
<feature type="compositionally biased region" description="Basic and acidic residues" evidence="8">
    <location>
        <begin position="416"/>
        <end position="427"/>
    </location>
</feature>
<gene>
    <name evidence="12" type="ORF">DFP72DRAFT_986101</name>
</gene>
<dbReference type="InterPro" id="IPR042089">
    <property type="entry name" value="Peptidase_M13_dom_2"/>
</dbReference>
<evidence type="ECO:0000256" key="6">
    <source>
        <dbReference type="ARBA" id="ARBA00022833"/>
    </source>
</evidence>
<evidence type="ECO:0000256" key="9">
    <source>
        <dbReference type="SAM" id="Phobius"/>
    </source>
</evidence>
<evidence type="ECO:0000256" key="5">
    <source>
        <dbReference type="ARBA" id="ARBA00022801"/>
    </source>
</evidence>
<proteinExistence type="inferred from homology"/>
<keyword evidence="9" id="KW-0472">Membrane</keyword>
<dbReference type="OrthoDB" id="6475849at2759"/>
<dbReference type="InterPro" id="IPR024079">
    <property type="entry name" value="MetalloPept_cat_dom_sf"/>
</dbReference>
<reference evidence="12 13" key="1">
    <citation type="submission" date="2020-07" db="EMBL/GenBank/DDBJ databases">
        <title>Comparative genomics of pyrophilous fungi reveals a link between fire events and developmental genes.</title>
        <authorList>
            <consortium name="DOE Joint Genome Institute"/>
            <person name="Steindorff A.S."/>
            <person name="Carver A."/>
            <person name="Calhoun S."/>
            <person name="Stillman K."/>
            <person name="Liu H."/>
            <person name="Lipzen A."/>
            <person name="Pangilinan J."/>
            <person name="Labutti K."/>
            <person name="Bruns T.D."/>
            <person name="Grigoriev I.V."/>
        </authorList>
    </citation>
    <scope>NUCLEOTIDE SEQUENCE [LARGE SCALE GENOMIC DNA]</scope>
    <source>
        <strain evidence="12 13">CBS 144469</strain>
    </source>
</reference>
<evidence type="ECO:0000256" key="7">
    <source>
        <dbReference type="ARBA" id="ARBA00023049"/>
    </source>
</evidence>
<keyword evidence="9" id="KW-0812">Transmembrane</keyword>
<feature type="compositionally biased region" description="Polar residues" evidence="8">
    <location>
        <begin position="10"/>
        <end position="19"/>
    </location>
</feature>
<dbReference type="PRINTS" id="PR00786">
    <property type="entry name" value="NEPRILYSIN"/>
</dbReference>
<evidence type="ECO:0000256" key="2">
    <source>
        <dbReference type="ARBA" id="ARBA00007357"/>
    </source>
</evidence>
<evidence type="ECO:0000313" key="12">
    <source>
        <dbReference type="EMBL" id="KAF6765059.1"/>
    </source>
</evidence>
<dbReference type="GO" id="GO:0046872">
    <property type="term" value="F:metal ion binding"/>
    <property type="evidence" value="ECO:0007669"/>
    <property type="project" value="UniProtKB-KW"/>
</dbReference>